<dbReference type="InterPro" id="IPR050563">
    <property type="entry name" value="4-hydroxybenzoyl-CoA_TE"/>
</dbReference>
<keyword evidence="5" id="KW-1185">Reference proteome</keyword>
<accession>A0A8H7UTH1</accession>
<gene>
    <name evidence="4" type="ORF">INT47_004988</name>
</gene>
<evidence type="ECO:0000313" key="4">
    <source>
        <dbReference type="EMBL" id="KAG2198021.1"/>
    </source>
</evidence>
<evidence type="ECO:0000313" key="5">
    <source>
        <dbReference type="Proteomes" id="UP000603453"/>
    </source>
</evidence>
<evidence type="ECO:0000259" key="3">
    <source>
        <dbReference type="Pfam" id="PF03061"/>
    </source>
</evidence>
<dbReference type="Proteomes" id="UP000603453">
    <property type="component" value="Unassembled WGS sequence"/>
</dbReference>
<reference evidence="4" key="1">
    <citation type="submission" date="2020-12" db="EMBL/GenBank/DDBJ databases">
        <title>Metabolic potential, ecology and presence of endohyphal bacteria is reflected in genomic diversity of Mucoromycotina.</title>
        <authorList>
            <person name="Muszewska A."/>
            <person name="Okrasinska A."/>
            <person name="Steczkiewicz K."/>
            <person name="Drgas O."/>
            <person name="Orlowska M."/>
            <person name="Perlinska-Lenart U."/>
            <person name="Aleksandrzak-Piekarczyk T."/>
            <person name="Szatraj K."/>
            <person name="Zielenkiewicz U."/>
            <person name="Pilsyk S."/>
            <person name="Malc E."/>
            <person name="Mieczkowski P."/>
            <person name="Kruszewska J.S."/>
            <person name="Biernat P."/>
            <person name="Pawlowska J."/>
        </authorList>
    </citation>
    <scope>NUCLEOTIDE SEQUENCE</scope>
    <source>
        <strain evidence="4">WA0000017839</strain>
    </source>
</reference>
<dbReference type="CDD" id="cd00586">
    <property type="entry name" value="4HBT"/>
    <property type="match status" value="1"/>
</dbReference>
<comment type="caution">
    <text evidence="4">The sequence shown here is derived from an EMBL/GenBank/DDBJ whole genome shotgun (WGS) entry which is preliminary data.</text>
</comment>
<dbReference type="Pfam" id="PF03061">
    <property type="entry name" value="4HBT"/>
    <property type="match status" value="1"/>
</dbReference>
<dbReference type="InterPro" id="IPR029069">
    <property type="entry name" value="HotDog_dom_sf"/>
</dbReference>
<dbReference type="PANTHER" id="PTHR31793">
    <property type="entry name" value="4-HYDROXYBENZOYL-COA THIOESTERASE FAMILY MEMBER"/>
    <property type="match status" value="1"/>
</dbReference>
<keyword evidence="2" id="KW-0378">Hydrolase</keyword>
<dbReference type="InterPro" id="IPR006683">
    <property type="entry name" value="Thioestr_dom"/>
</dbReference>
<dbReference type="AlphaFoldDB" id="A0A8H7UTH1"/>
<evidence type="ECO:0000256" key="2">
    <source>
        <dbReference type="ARBA" id="ARBA00022801"/>
    </source>
</evidence>
<evidence type="ECO:0000256" key="1">
    <source>
        <dbReference type="ARBA" id="ARBA00005953"/>
    </source>
</evidence>
<comment type="similarity">
    <text evidence="1">Belongs to the 4-hydroxybenzoyl-CoA thioesterase family.</text>
</comment>
<sequence length="178" mass="19786">MSGSQKRISLIASHLATSSVQSRTLTTQAVKETFRKRQDYKYFLPIQTRGGDRWSDNDCYGHINNSIYYHYFDTIINEYLIRKCGLEPGSQTKPIGLVVASHANFYASASYPNLIMAGLAVSKLGKSSVTYRVGIFESENPLACVVGGFTHVFVNNGDRRPVTQLPEEIITGVKDIAE</sequence>
<name>A0A8H7UTH1_9FUNG</name>
<dbReference type="GO" id="GO:0047617">
    <property type="term" value="F:fatty acyl-CoA hydrolase activity"/>
    <property type="evidence" value="ECO:0007669"/>
    <property type="project" value="TreeGrafter"/>
</dbReference>
<dbReference type="EMBL" id="JAEPRD010000118">
    <property type="protein sequence ID" value="KAG2198021.1"/>
    <property type="molecule type" value="Genomic_DNA"/>
</dbReference>
<feature type="domain" description="Thioesterase" evidence="3">
    <location>
        <begin position="60"/>
        <end position="143"/>
    </location>
</feature>
<dbReference type="Gene3D" id="3.10.129.10">
    <property type="entry name" value="Hotdog Thioesterase"/>
    <property type="match status" value="1"/>
</dbReference>
<organism evidence="4 5">
    <name type="scientific">Mucor saturninus</name>
    <dbReference type="NCBI Taxonomy" id="64648"/>
    <lineage>
        <taxon>Eukaryota</taxon>
        <taxon>Fungi</taxon>
        <taxon>Fungi incertae sedis</taxon>
        <taxon>Mucoromycota</taxon>
        <taxon>Mucoromycotina</taxon>
        <taxon>Mucoromycetes</taxon>
        <taxon>Mucorales</taxon>
        <taxon>Mucorineae</taxon>
        <taxon>Mucoraceae</taxon>
        <taxon>Mucor</taxon>
    </lineage>
</organism>
<dbReference type="SUPFAM" id="SSF54637">
    <property type="entry name" value="Thioesterase/thiol ester dehydrase-isomerase"/>
    <property type="match status" value="1"/>
</dbReference>
<proteinExistence type="inferred from homology"/>
<dbReference type="OrthoDB" id="2420454at2759"/>
<protein>
    <recommendedName>
        <fullName evidence="3">Thioesterase domain-containing protein</fullName>
    </recommendedName>
</protein>
<dbReference type="PANTHER" id="PTHR31793:SF27">
    <property type="entry name" value="NOVEL THIOESTERASE SUPERFAMILY DOMAIN AND SAPOSIN A-TYPE DOMAIN CONTAINING PROTEIN (0610012H03RIK)"/>
    <property type="match status" value="1"/>
</dbReference>